<feature type="transmembrane region" description="Helical" evidence="9">
    <location>
        <begin position="34"/>
        <end position="54"/>
    </location>
</feature>
<comment type="similarity">
    <text evidence="7 8">Belongs to the drug/metabolite transporter (DMT) superfamily. Small multidrug resistance (SMR) (TC 2.A.7.1) family.</text>
</comment>
<keyword evidence="11" id="KW-1185">Reference proteome</keyword>
<protein>
    <submittedName>
        <fullName evidence="10">Small multidrug resistance pump</fullName>
    </submittedName>
</protein>
<dbReference type="InterPro" id="IPR045324">
    <property type="entry name" value="Small_multidrug_res"/>
</dbReference>
<evidence type="ECO:0000256" key="3">
    <source>
        <dbReference type="ARBA" id="ARBA00022475"/>
    </source>
</evidence>
<comment type="caution">
    <text evidence="10">The sequence shown here is derived from an EMBL/GenBank/DDBJ whole genome shotgun (WGS) entry which is preliminary data.</text>
</comment>
<organism evidence="10 11">
    <name type="scientific">Haloferula luteola</name>
    <dbReference type="NCBI Taxonomy" id="595692"/>
    <lineage>
        <taxon>Bacteria</taxon>
        <taxon>Pseudomonadati</taxon>
        <taxon>Verrucomicrobiota</taxon>
        <taxon>Verrucomicrobiia</taxon>
        <taxon>Verrucomicrobiales</taxon>
        <taxon>Verrucomicrobiaceae</taxon>
        <taxon>Haloferula</taxon>
    </lineage>
</organism>
<keyword evidence="5 9" id="KW-1133">Transmembrane helix</keyword>
<evidence type="ECO:0000256" key="7">
    <source>
        <dbReference type="ARBA" id="ARBA00038032"/>
    </source>
</evidence>
<dbReference type="FunFam" id="1.10.3730.20:FF:000001">
    <property type="entry name" value="Quaternary ammonium compound resistance transporter SugE"/>
    <property type="match status" value="1"/>
</dbReference>
<dbReference type="InterPro" id="IPR000390">
    <property type="entry name" value="Small_drug/metabolite_transptr"/>
</dbReference>
<sequence length="110" mass="11738">MKNWIFLTIAIATEVFATASLASSQGFTKLTPSTLAVMGYAITFYFLSLSLKAIPVGIADAIWAGLGVVLVAVVGWLRFGQKLDFAAAIGMAFIVVGVLILNLFSKTIRH</sequence>
<evidence type="ECO:0000313" key="11">
    <source>
        <dbReference type="Proteomes" id="UP000557717"/>
    </source>
</evidence>
<feature type="transmembrane region" description="Helical" evidence="9">
    <location>
        <begin position="61"/>
        <end position="79"/>
    </location>
</feature>
<dbReference type="RefSeq" id="WP_184014782.1">
    <property type="nucleotide sequence ID" value="NZ_JACHFD010000001.1"/>
</dbReference>
<evidence type="ECO:0000313" key="10">
    <source>
        <dbReference type="EMBL" id="MBB5349894.1"/>
    </source>
</evidence>
<evidence type="ECO:0000256" key="6">
    <source>
        <dbReference type="ARBA" id="ARBA00023136"/>
    </source>
</evidence>
<proteinExistence type="inferred from homology"/>
<dbReference type="GO" id="GO:1990961">
    <property type="term" value="P:xenobiotic detoxification by transmembrane export across the plasma membrane"/>
    <property type="evidence" value="ECO:0007669"/>
    <property type="project" value="UniProtKB-ARBA"/>
</dbReference>
<evidence type="ECO:0000256" key="4">
    <source>
        <dbReference type="ARBA" id="ARBA00022692"/>
    </source>
</evidence>
<dbReference type="EMBL" id="JACHFD010000001">
    <property type="protein sequence ID" value="MBB5349894.1"/>
    <property type="molecule type" value="Genomic_DNA"/>
</dbReference>
<evidence type="ECO:0000256" key="1">
    <source>
        <dbReference type="ARBA" id="ARBA00004651"/>
    </source>
</evidence>
<dbReference type="AlphaFoldDB" id="A0A840V2K1"/>
<name>A0A840V2K1_9BACT</name>
<dbReference type="Proteomes" id="UP000557717">
    <property type="component" value="Unassembled WGS sequence"/>
</dbReference>
<evidence type="ECO:0000256" key="5">
    <source>
        <dbReference type="ARBA" id="ARBA00022989"/>
    </source>
</evidence>
<dbReference type="GO" id="GO:0022857">
    <property type="term" value="F:transmembrane transporter activity"/>
    <property type="evidence" value="ECO:0007669"/>
    <property type="project" value="InterPro"/>
</dbReference>
<keyword evidence="2" id="KW-0813">Transport</keyword>
<evidence type="ECO:0000256" key="8">
    <source>
        <dbReference type="RuleBase" id="RU003942"/>
    </source>
</evidence>
<dbReference type="PANTHER" id="PTHR30561:SF1">
    <property type="entry name" value="MULTIDRUG TRANSPORTER EMRE"/>
    <property type="match status" value="1"/>
</dbReference>
<dbReference type="Gene3D" id="1.10.3730.20">
    <property type="match status" value="1"/>
</dbReference>
<dbReference type="SUPFAM" id="SSF103481">
    <property type="entry name" value="Multidrug resistance efflux transporter EmrE"/>
    <property type="match status" value="1"/>
</dbReference>
<comment type="subcellular location">
    <subcellularLocation>
        <location evidence="1 8">Cell membrane</location>
        <topology evidence="1 8">Multi-pass membrane protein</topology>
    </subcellularLocation>
</comment>
<dbReference type="InterPro" id="IPR037185">
    <property type="entry name" value="EmrE-like"/>
</dbReference>
<dbReference type="PANTHER" id="PTHR30561">
    <property type="entry name" value="SMR FAMILY PROTON-DEPENDENT DRUG EFFLUX TRANSPORTER SUGE"/>
    <property type="match status" value="1"/>
</dbReference>
<gene>
    <name evidence="10" type="ORF">HNR46_000115</name>
</gene>
<feature type="transmembrane region" description="Helical" evidence="9">
    <location>
        <begin position="85"/>
        <end position="104"/>
    </location>
</feature>
<keyword evidence="3" id="KW-1003">Cell membrane</keyword>
<keyword evidence="4 8" id="KW-0812">Transmembrane</keyword>
<evidence type="ECO:0000256" key="9">
    <source>
        <dbReference type="SAM" id="Phobius"/>
    </source>
</evidence>
<accession>A0A840V2K1</accession>
<dbReference type="Pfam" id="PF00893">
    <property type="entry name" value="Multi_Drug_Res"/>
    <property type="match status" value="1"/>
</dbReference>
<evidence type="ECO:0000256" key="2">
    <source>
        <dbReference type="ARBA" id="ARBA00022448"/>
    </source>
</evidence>
<dbReference type="GO" id="GO:0005886">
    <property type="term" value="C:plasma membrane"/>
    <property type="evidence" value="ECO:0007669"/>
    <property type="project" value="UniProtKB-SubCell"/>
</dbReference>
<keyword evidence="6 9" id="KW-0472">Membrane</keyword>
<reference evidence="10 11" key="1">
    <citation type="submission" date="2020-08" db="EMBL/GenBank/DDBJ databases">
        <title>Genomic Encyclopedia of Type Strains, Phase IV (KMG-IV): sequencing the most valuable type-strain genomes for metagenomic binning, comparative biology and taxonomic classification.</title>
        <authorList>
            <person name="Goeker M."/>
        </authorList>
    </citation>
    <scope>NUCLEOTIDE SEQUENCE [LARGE SCALE GENOMIC DNA]</scope>
    <source>
        <strain evidence="10 11">YC6886</strain>
    </source>
</reference>